<gene>
    <name evidence="1" type="ORF">L1987_14827</name>
</gene>
<reference evidence="1 2" key="2">
    <citation type="journal article" date="2022" name="Mol. Ecol. Resour.">
        <title>The genomes of chicory, endive, great burdock and yacon provide insights into Asteraceae paleo-polyploidization history and plant inulin production.</title>
        <authorList>
            <person name="Fan W."/>
            <person name="Wang S."/>
            <person name="Wang H."/>
            <person name="Wang A."/>
            <person name="Jiang F."/>
            <person name="Liu H."/>
            <person name="Zhao H."/>
            <person name="Xu D."/>
            <person name="Zhang Y."/>
        </authorList>
    </citation>
    <scope>NUCLEOTIDE SEQUENCE [LARGE SCALE GENOMIC DNA]</scope>
    <source>
        <strain evidence="2">cv. Yunnan</strain>
        <tissue evidence="1">Leaves</tissue>
    </source>
</reference>
<evidence type="ECO:0000313" key="2">
    <source>
        <dbReference type="Proteomes" id="UP001056120"/>
    </source>
</evidence>
<name>A0ACB9J3S3_9ASTR</name>
<protein>
    <submittedName>
        <fullName evidence="1">Uncharacterized protein</fullName>
    </submittedName>
</protein>
<organism evidence="1 2">
    <name type="scientific">Smallanthus sonchifolius</name>
    <dbReference type="NCBI Taxonomy" id="185202"/>
    <lineage>
        <taxon>Eukaryota</taxon>
        <taxon>Viridiplantae</taxon>
        <taxon>Streptophyta</taxon>
        <taxon>Embryophyta</taxon>
        <taxon>Tracheophyta</taxon>
        <taxon>Spermatophyta</taxon>
        <taxon>Magnoliopsida</taxon>
        <taxon>eudicotyledons</taxon>
        <taxon>Gunneridae</taxon>
        <taxon>Pentapetalae</taxon>
        <taxon>asterids</taxon>
        <taxon>campanulids</taxon>
        <taxon>Asterales</taxon>
        <taxon>Asteraceae</taxon>
        <taxon>Asteroideae</taxon>
        <taxon>Heliantheae alliance</taxon>
        <taxon>Millerieae</taxon>
        <taxon>Smallanthus</taxon>
    </lineage>
</organism>
<sequence>MADRKYEENGVSGKSKELITDFDPPKPPNRNKYAFACAMLASMTSVLLGYDISVMSGAQKYIQRDLHCTEDQIEILAGTCTRWSAQPPPGERPTGLVVDLFKASDSLRMAIHARSRSHPSVFLALGVLGMPESPRWLVMQGRLGEAKTVLDKTSDSLKESKLRLADIKEADCWV</sequence>
<evidence type="ECO:0000313" key="1">
    <source>
        <dbReference type="EMBL" id="KAI3815169.1"/>
    </source>
</evidence>
<proteinExistence type="predicted"/>
<accession>A0ACB9J3S3</accession>
<comment type="caution">
    <text evidence="1">The sequence shown here is derived from an EMBL/GenBank/DDBJ whole genome shotgun (WGS) entry which is preliminary data.</text>
</comment>
<dbReference type="EMBL" id="CM042022">
    <property type="protein sequence ID" value="KAI3815169.1"/>
    <property type="molecule type" value="Genomic_DNA"/>
</dbReference>
<reference evidence="2" key="1">
    <citation type="journal article" date="2022" name="Mol. Ecol. Resour.">
        <title>The genomes of chicory, endive, great burdock and yacon provide insights into Asteraceae palaeo-polyploidization history and plant inulin production.</title>
        <authorList>
            <person name="Fan W."/>
            <person name="Wang S."/>
            <person name="Wang H."/>
            <person name="Wang A."/>
            <person name="Jiang F."/>
            <person name="Liu H."/>
            <person name="Zhao H."/>
            <person name="Xu D."/>
            <person name="Zhang Y."/>
        </authorList>
    </citation>
    <scope>NUCLEOTIDE SEQUENCE [LARGE SCALE GENOMIC DNA]</scope>
    <source>
        <strain evidence="2">cv. Yunnan</strain>
    </source>
</reference>
<dbReference type="Proteomes" id="UP001056120">
    <property type="component" value="Linkage Group LG05"/>
</dbReference>
<keyword evidence="2" id="KW-1185">Reference proteome</keyword>